<comment type="caution">
    <text evidence="1">The sequence shown here is derived from an EMBL/GenBank/DDBJ whole genome shotgun (WGS) entry which is preliminary data.</text>
</comment>
<dbReference type="Proteomes" id="UP000195569">
    <property type="component" value="Unassembled WGS sequence"/>
</dbReference>
<evidence type="ECO:0000313" key="1">
    <source>
        <dbReference type="EMBL" id="SIT38729.1"/>
    </source>
</evidence>
<reference evidence="1" key="1">
    <citation type="submission" date="2016-12" db="EMBL/GenBank/DDBJ databases">
        <authorList>
            <person name="Moulin L."/>
        </authorList>
    </citation>
    <scope>NUCLEOTIDE SEQUENCE [LARGE SCALE GENOMIC DNA]</scope>
    <source>
        <strain evidence="1">STM 7183</strain>
    </source>
</reference>
<dbReference type="EMBL" id="CYGY02000018">
    <property type="protein sequence ID" value="SIT38729.1"/>
    <property type="molecule type" value="Genomic_DNA"/>
</dbReference>
<proteinExistence type="predicted"/>
<name>A0A1N7RUG9_9BURK</name>
<dbReference type="AlphaFoldDB" id="A0A1N7RUG9"/>
<sequence>MLYPCRSRVAAVFAVIFQKEFFASFYAAFLRDSPMYFVVISFTVSHERALSRCYPLSA</sequence>
<protein>
    <submittedName>
        <fullName evidence="1">Uncharacterized protein</fullName>
    </submittedName>
</protein>
<keyword evidence="2" id="KW-1185">Reference proteome</keyword>
<organism evidence="1 2">
    <name type="scientific">Paraburkholderia piptadeniae</name>
    <dbReference type="NCBI Taxonomy" id="1701573"/>
    <lineage>
        <taxon>Bacteria</taxon>
        <taxon>Pseudomonadati</taxon>
        <taxon>Pseudomonadota</taxon>
        <taxon>Betaproteobacteria</taxon>
        <taxon>Burkholderiales</taxon>
        <taxon>Burkholderiaceae</taxon>
        <taxon>Paraburkholderia</taxon>
    </lineage>
</organism>
<accession>A0A1N7RUG9</accession>
<evidence type="ECO:0000313" key="2">
    <source>
        <dbReference type="Proteomes" id="UP000195569"/>
    </source>
</evidence>
<gene>
    <name evidence="1" type="ORF">BN2476_180038</name>
</gene>